<dbReference type="InterPro" id="IPR015500">
    <property type="entry name" value="Peptidase_S8_subtilisin-rel"/>
</dbReference>
<sequence length="496" mass="51054">MRRRPGNWARTLCAAAVLGGALLGPQASAGARPMATVAVTPPSPADSVPGDTMGQAGKPAPLTTTELKVECGTQFYLRPGGVPKDEPVSQKVLDLPAAWQANPGFGNRGAGQTIAVIDTGVARNPRIDVQPGGDYVSGSDGTEDCDGHGTVVAGIIAAKPSPDDGLVGVAPDAQILSIRQLSEHYQAKEQSGDKPPGSMSQQGYGLSATLAAAVVRAVQMKATVINISAAACTTAGSATGDEALGAAVRFAYEQGVVVVAAAGNLDSSNGCGTQNTAQSNPSASWNSLNTIVSPAWFSKYVLTVGWITKDGSPSSKTVYGPWVGVSAIGQDVLGFDPKTGAIVNTSGYDEQNKVYVGIQGTSFAAPYVSGLAALIKAKYPNWSARQVMNQIILTAHQPGTGRDDRVGAGLIDPVAALTAHFPDDVLNSDNPVLPNHVGSDQPQAFPTPQKPAGPPRLPRLVATVGTIVCLSALGIGLAISIPFRRRRRDDELPDLD</sequence>
<feature type="transmembrane region" description="Helical" evidence="13">
    <location>
        <begin position="460"/>
        <end position="479"/>
    </location>
</feature>
<name>A0A7K1UX15_9NOCA</name>
<keyword evidence="17" id="KW-1185">Reference proteome</keyword>
<keyword evidence="7 10" id="KW-0720">Serine protease</keyword>
<evidence type="ECO:0000256" key="5">
    <source>
        <dbReference type="ARBA" id="ARBA00022692"/>
    </source>
</evidence>
<evidence type="ECO:0000256" key="8">
    <source>
        <dbReference type="ARBA" id="ARBA00022989"/>
    </source>
</evidence>
<dbReference type="InterPro" id="IPR000209">
    <property type="entry name" value="Peptidase_S8/S53_dom"/>
</dbReference>
<dbReference type="InterPro" id="IPR022398">
    <property type="entry name" value="Peptidase_S8_His-AS"/>
</dbReference>
<dbReference type="PROSITE" id="PS51892">
    <property type="entry name" value="SUBTILASE"/>
    <property type="match status" value="1"/>
</dbReference>
<dbReference type="Pfam" id="PF00082">
    <property type="entry name" value="Peptidase_S8"/>
    <property type="match status" value="1"/>
</dbReference>
<keyword evidence="14" id="KW-0732">Signal</keyword>
<feature type="active site" description="Charge relay system" evidence="10">
    <location>
        <position position="148"/>
    </location>
</feature>
<comment type="subcellular location">
    <subcellularLocation>
        <location evidence="1">Cell membrane</location>
        <topology evidence="1">Single-pass membrane protein</topology>
    </subcellularLocation>
</comment>
<evidence type="ECO:0000256" key="6">
    <source>
        <dbReference type="ARBA" id="ARBA00022801"/>
    </source>
</evidence>
<dbReference type="InterPro" id="IPR023827">
    <property type="entry name" value="Peptidase_S8_Asp-AS"/>
</dbReference>
<dbReference type="PRINTS" id="PR00723">
    <property type="entry name" value="SUBTILISIN"/>
</dbReference>
<dbReference type="PANTHER" id="PTHR43806">
    <property type="entry name" value="PEPTIDASE S8"/>
    <property type="match status" value="1"/>
</dbReference>
<protein>
    <submittedName>
        <fullName evidence="16">Type VII secretion-associated serine protease mycosin</fullName>
    </submittedName>
</protein>
<feature type="active site" description="Charge relay system" evidence="10">
    <location>
        <position position="362"/>
    </location>
</feature>
<dbReference type="AlphaFoldDB" id="A0A7K1UX15"/>
<evidence type="ECO:0000259" key="15">
    <source>
        <dbReference type="Pfam" id="PF00082"/>
    </source>
</evidence>
<dbReference type="Proteomes" id="UP000466794">
    <property type="component" value="Unassembled WGS sequence"/>
</dbReference>
<feature type="active site" description="Charge relay system" evidence="10">
    <location>
        <position position="118"/>
    </location>
</feature>
<evidence type="ECO:0000256" key="7">
    <source>
        <dbReference type="ARBA" id="ARBA00022825"/>
    </source>
</evidence>
<feature type="chain" id="PRO_5039434574" evidence="14">
    <location>
        <begin position="30"/>
        <end position="496"/>
    </location>
</feature>
<dbReference type="InterPro" id="IPR036852">
    <property type="entry name" value="Peptidase_S8/S53_dom_sf"/>
</dbReference>
<feature type="compositionally biased region" description="Pro residues" evidence="12">
    <location>
        <begin position="448"/>
        <end position="457"/>
    </location>
</feature>
<dbReference type="Gene3D" id="3.40.50.200">
    <property type="entry name" value="Peptidase S8/S53 domain"/>
    <property type="match status" value="1"/>
</dbReference>
<evidence type="ECO:0000256" key="4">
    <source>
        <dbReference type="ARBA" id="ARBA00022670"/>
    </source>
</evidence>
<dbReference type="InterPro" id="IPR050131">
    <property type="entry name" value="Peptidase_S8_subtilisin-like"/>
</dbReference>
<dbReference type="PROSITE" id="PS00136">
    <property type="entry name" value="SUBTILASE_ASP"/>
    <property type="match status" value="1"/>
</dbReference>
<dbReference type="GO" id="GO:0004252">
    <property type="term" value="F:serine-type endopeptidase activity"/>
    <property type="evidence" value="ECO:0007669"/>
    <property type="project" value="UniProtKB-UniRule"/>
</dbReference>
<keyword evidence="5 13" id="KW-0812">Transmembrane</keyword>
<keyword evidence="9 13" id="KW-0472">Membrane</keyword>
<keyword evidence="3" id="KW-1003">Cell membrane</keyword>
<keyword evidence="8 13" id="KW-1133">Transmembrane helix</keyword>
<evidence type="ECO:0000256" key="9">
    <source>
        <dbReference type="ARBA" id="ARBA00023136"/>
    </source>
</evidence>
<dbReference type="InterPro" id="IPR023834">
    <property type="entry name" value="T7SS_pept_S8A_mycosin"/>
</dbReference>
<evidence type="ECO:0000256" key="12">
    <source>
        <dbReference type="SAM" id="MobiDB-lite"/>
    </source>
</evidence>
<accession>A0A7K1UX15</accession>
<dbReference type="NCBIfam" id="TIGR03921">
    <property type="entry name" value="T7SS_mycosin"/>
    <property type="match status" value="1"/>
</dbReference>
<evidence type="ECO:0000313" key="17">
    <source>
        <dbReference type="Proteomes" id="UP000466794"/>
    </source>
</evidence>
<evidence type="ECO:0000313" key="16">
    <source>
        <dbReference type="EMBL" id="MVU78930.1"/>
    </source>
</evidence>
<organism evidence="16 17">
    <name type="scientific">Nocardia terrae</name>
    <dbReference type="NCBI Taxonomy" id="2675851"/>
    <lineage>
        <taxon>Bacteria</taxon>
        <taxon>Bacillati</taxon>
        <taxon>Actinomycetota</taxon>
        <taxon>Actinomycetes</taxon>
        <taxon>Mycobacteriales</taxon>
        <taxon>Nocardiaceae</taxon>
        <taxon>Nocardia</taxon>
    </lineage>
</organism>
<keyword evidence="6 10" id="KW-0378">Hydrolase</keyword>
<feature type="signal peptide" evidence="14">
    <location>
        <begin position="1"/>
        <end position="29"/>
    </location>
</feature>
<reference evidence="16 17" key="1">
    <citation type="submission" date="2019-12" db="EMBL/GenBank/DDBJ databases">
        <title>Nocardia sp. nov. ET3-3 isolated from soil.</title>
        <authorList>
            <person name="Kanchanasin P."/>
            <person name="Tanasupawat S."/>
            <person name="Yuki M."/>
            <person name="Kudo T."/>
        </authorList>
    </citation>
    <scope>NUCLEOTIDE SEQUENCE [LARGE SCALE GENOMIC DNA]</scope>
    <source>
        <strain evidence="16 17">ET3-3</strain>
    </source>
</reference>
<evidence type="ECO:0000256" key="14">
    <source>
        <dbReference type="SAM" id="SignalP"/>
    </source>
</evidence>
<comment type="similarity">
    <text evidence="2 10 11">Belongs to the peptidase S8 family.</text>
</comment>
<dbReference type="GO" id="GO:0005886">
    <property type="term" value="C:plasma membrane"/>
    <property type="evidence" value="ECO:0007669"/>
    <property type="project" value="UniProtKB-SubCell"/>
</dbReference>
<feature type="domain" description="Peptidase S8/S53" evidence="15">
    <location>
        <begin position="109"/>
        <end position="409"/>
    </location>
</feature>
<evidence type="ECO:0000256" key="2">
    <source>
        <dbReference type="ARBA" id="ARBA00011073"/>
    </source>
</evidence>
<dbReference type="SUPFAM" id="SSF52743">
    <property type="entry name" value="Subtilisin-like"/>
    <property type="match status" value="1"/>
</dbReference>
<evidence type="ECO:0000256" key="1">
    <source>
        <dbReference type="ARBA" id="ARBA00004162"/>
    </source>
</evidence>
<gene>
    <name evidence="16" type="primary">mycP</name>
    <name evidence="16" type="ORF">GPX89_16965</name>
</gene>
<evidence type="ECO:0000256" key="3">
    <source>
        <dbReference type="ARBA" id="ARBA00022475"/>
    </source>
</evidence>
<comment type="caution">
    <text evidence="16">The sequence shown here is derived from an EMBL/GenBank/DDBJ whole genome shotgun (WGS) entry which is preliminary data.</text>
</comment>
<evidence type="ECO:0000256" key="11">
    <source>
        <dbReference type="RuleBase" id="RU003355"/>
    </source>
</evidence>
<keyword evidence="4 10" id="KW-0645">Protease</keyword>
<proteinExistence type="inferred from homology"/>
<dbReference type="GO" id="GO:0006508">
    <property type="term" value="P:proteolysis"/>
    <property type="evidence" value="ECO:0007669"/>
    <property type="project" value="UniProtKB-KW"/>
</dbReference>
<dbReference type="EMBL" id="WRPP01000003">
    <property type="protein sequence ID" value="MVU78930.1"/>
    <property type="molecule type" value="Genomic_DNA"/>
</dbReference>
<dbReference type="PROSITE" id="PS00137">
    <property type="entry name" value="SUBTILASE_HIS"/>
    <property type="match status" value="1"/>
</dbReference>
<dbReference type="PROSITE" id="PS00138">
    <property type="entry name" value="SUBTILASE_SER"/>
    <property type="match status" value="1"/>
</dbReference>
<evidence type="ECO:0000256" key="13">
    <source>
        <dbReference type="SAM" id="Phobius"/>
    </source>
</evidence>
<evidence type="ECO:0000256" key="10">
    <source>
        <dbReference type="PROSITE-ProRule" id="PRU01240"/>
    </source>
</evidence>
<dbReference type="PANTHER" id="PTHR43806:SF11">
    <property type="entry name" value="CEREVISIN-RELATED"/>
    <property type="match status" value="1"/>
</dbReference>
<dbReference type="InterPro" id="IPR023828">
    <property type="entry name" value="Peptidase_S8_Ser-AS"/>
</dbReference>
<feature type="region of interest" description="Disordered" evidence="12">
    <location>
        <begin position="428"/>
        <end position="457"/>
    </location>
</feature>